<accession>A0A5C6D2H1</accession>
<evidence type="ECO:0000256" key="2">
    <source>
        <dbReference type="SAM" id="SignalP"/>
    </source>
</evidence>
<protein>
    <recommendedName>
        <fullName evidence="5">PEP-CTERM protein-sorting domain-containing protein</fullName>
    </recommendedName>
</protein>
<evidence type="ECO:0000256" key="1">
    <source>
        <dbReference type="SAM" id="Phobius"/>
    </source>
</evidence>
<keyword evidence="2" id="KW-0732">Signal</keyword>
<dbReference type="OrthoDB" id="862563at2"/>
<organism evidence="3 4">
    <name type="scientific">Bythopirellula polymerisocia</name>
    <dbReference type="NCBI Taxonomy" id="2528003"/>
    <lineage>
        <taxon>Bacteria</taxon>
        <taxon>Pseudomonadati</taxon>
        <taxon>Planctomycetota</taxon>
        <taxon>Planctomycetia</taxon>
        <taxon>Pirellulales</taxon>
        <taxon>Lacipirellulaceae</taxon>
        <taxon>Bythopirellula</taxon>
    </lineage>
</organism>
<evidence type="ECO:0008006" key="5">
    <source>
        <dbReference type="Google" id="ProtNLM"/>
    </source>
</evidence>
<sequence length="258" mass="27692" precursor="true">MKIYSFLTVSTFFFGSAALALSQSVVSPNDFLISQGPVGSAGPFHGSQGISSGDLTFQWLLPKSDFADVPVGSELTSIGFRPQHFNLTPPTNTVSIAKWNLQLSSSPRTISTLSTTFASNIGLDVVTVRSGPLEIQAGSLPITTFPGPNAFFDIPFTTFYKYTGGDLLVTLRHTSHEFSQGEITVDADRVSNGRGNSVGRSGFNAVQGSVGYYNFPATKFTYVVPEPSGLVLIVYLTLSALVFPIQGRRRHALTVHTT</sequence>
<comment type="caution">
    <text evidence="3">The sequence shown here is derived from an EMBL/GenBank/DDBJ whole genome shotgun (WGS) entry which is preliminary data.</text>
</comment>
<gene>
    <name evidence="3" type="ORF">Pla144_07620</name>
</gene>
<feature type="chain" id="PRO_5023151569" description="PEP-CTERM protein-sorting domain-containing protein" evidence="2">
    <location>
        <begin position="21"/>
        <end position="258"/>
    </location>
</feature>
<feature type="transmembrane region" description="Helical" evidence="1">
    <location>
        <begin position="228"/>
        <end position="245"/>
    </location>
</feature>
<dbReference type="AlphaFoldDB" id="A0A5C6D2H1"/>
<name>A0A5C6D2H1_9BACT</name>
<reference evidence="3 4" key="1">
    <citation type="submission" date="2019-02" db="EMBL/GenBank/DDBJ databases">
        <title>Deep-cultivation of Planctomycetes and their phenomic and genomic characterization uncovers novel biology.</title>
        <authorList>
            <person name="Wiegand S."/>
            <person name="Jogler M."/>
            <person name="Boedeker C."/>
            <person name="Pinto D."/>
            <person name="Vollmers J."/>
            <person name="Rivas-Marin E."/>
            <person name="Kohn T."/>
            <person name="Peeters S.H."/>
            <person name="Heuer A."/>
            <person name="Rast P."/>
            <person name="Oberbeckmann S."/>
            <person name="Bunk B."/>
            <person name="Jeske O."/>
            <person name="Meyerdierks A."/>
            <person name="Storesund J.E."/>
            <person name="Kallscheuer N."/>
            <person name="Luecker S."/>
            <person name="Lage O.M."/>
            <person name="Pohl T."/>
            <person name="Merkel B.J."/>
            <person name="Hornburger P."/>
            <person name="Mueller R.-W."/>
            <person name="Bruemmer F."/>
            <person name="Labrenz M."/>
            <person name="Spormann A.M."/>
            <person name="Op Den Camp H."/>
            <person name="Overmann J."/>
            <person name="Amann R."/>
            <person name="Jetten M.S.M."/>
            <person name="Mascher T."/>
            <person name="Medema M.H."/>
            <person name="Devos D.P."/>
            <person name="Kaster A.-K."/>
            <person name="Ovreas L."/>
            <person name="Rohde M."/>
            <person name="Galperin M.Y."/>
            <person name="Jogler C."/>
        </authorList>
    </citation>
    <scope>NUCLEOTIDE SEQUENCE [LARGE SCALE GENOMIC DNA]</scope>
    <source>
        <strain evidence="3 4">Pla144</strain>
    </source>
</reference>
<dbReference type="RefSeq" id="WP_146447928.1">
    <property type="nucleotide sequence ID" value="NZ_SJPS01000001.1"/>
</dbReference>
<proteinExistence type="predicted"/>
<keyword evidence="1" id="KW-0812">Transmembrane</keyword>
<keyword evidence="1" id="KW-0472">Membrane</keyword>
<dbReference type="Proteomes" id="UP000318437">
    <property type="component" value="Unassembled WGS sequence"/>
</dbReference>
<feature type="signal peptide" evidence="2">
    <location>
        <begin position="1"/>
        <end position="20"/>
    </location>
</feature>
<evidence type="ECO:0000313" key="4">
    <source>
        <dbReference type="Proteomes" id="UP000318437"/>
    </source>
</evidence>
<keyword evidence="1" id="KW-1133">Transmembrane helix</keyword>
<dbReference type="EMBL" id="SJPS01000001">
    <property type="protein sequence ID" value="TWU29981.1"/>
    <property type="molecule type" value="Genomic_DNA"/>
</dbReference>
<keyword evidence="4" id="KW-1185">Reference proteome</keyword>
<evidence type="ECO:0000313" key="3">
    <source>
        <dbReference type="EMBL" id="TWU29981.1"/>
    </source>
</evidence>